<dbReference type="CDD" id="cd03139">
    <property type="entry name" value="GATase1_PfpI_2"/>
    <property type="match status" value="1"/>
</dbReference>
<dbReference type="PANTHER" id="PTHR43130:SF14">
    <property type="entry name" value="DJ-1_PFPI DOMAIN-CONTAINING PROTEIN"/>
    <property type="match status" value="1"/>
</dbReference>
<proteinExistence type="predicted"/>
<dbReference type="Pfam" id="PF01965">
    <property type="entry name" value="DJ-1_PfpI"/>
    <property type="match status" value="1"/>
</dbReference>
<accession>A0A938YI57</accession>
<dbReference type="PANTHER" id="PTHR43130">
    <property type="entry name" value="ARAC-FAMILY TRANSCRIPTIONAL REGULATOR"/>
    <property type="match status" value="1"/>
</dbReference>
<dbReference type="GO" id="GO:0006355">
    <property type="term" value="P:regulation of DNA-templated transcription"/>
    <property type="evidence" value="ECO:0007669"/>
    <property type="project" value="TreeGrafter"/>
</dbReference>
<evidence type="ECO:0000313" key="3">
    <source>
        <dbReference type="Proteomes" id="UP000663792"/>
    </source>
</evidence>
<dbReference type="InterPro" id="IPR029062">
    <property type="entry name" value="Class_I_gatase-like"/>
</dbReference>
<dbReference type="AlphaFoldDB" id="A0A938YI57"/>
<organism evidence="2 3">
    <name type="scientific">Nakamurella leprariae</name>
    <dbReference type="NCBI Taxonomy" id="2803911"/>
    <lineage>
        <taxon>Bacteria</taxon>
        <taxon>Bacillati</taxon>
        <taxon>Actinomycetota</taxon>
        <taxon>Actinomycetes</taxon>
        <taxon>Nakamurellales</taxon>
        <taxon>Nakamurellaceae</taxon>
        <taxon>Nakamurella</taxon>
    </lineage>
</organism>
<gene>
    <name evidence="2" type="ORF">JL106_15040</name>
</gene>
<keyword evidence="3" id="KW-1185">Reference proteome</keyword>
<dbReference type="Gene3D" id="3.40.50.880">
    <property type="match status" value="1"/>
</dbReference>
<dbReference type="Proteomes" id="UP000663792">
    <property type="component" value="Unassembled WGS sequence"/>
</dbReference>
<evidence type="ECO:0000259" key="1">
    <source>
        <dbReference type="Pfam" id="PF01965"/>
    </source>
</evidence>
<name>A0A938YI57_9ACTN</name>
<dbReference type="InterPro" id="IPR052158">
    <property type="entry name" value="INH-QAR"/>
</dbReference>
<evidence type="ECO:0000313" key="2">
    <source>
        <dbReference type="EMBL" id="MBM9468599.1"/>
    </source>
</evidence>
<reference evidence="2" key="1">
    <citation type="submission" date="2021-01" db="EMBL/GenBank/DDBJ databases">
        <title>YIM 132084 draft genome.</title>
        <authorList>
            <person name="An D."/>
        </authorList>
    </citation>
    <scope>NUCLEOTIDE SEQUENCE</scope>
    <source>
        <strain evidence="2">YIM 132084</strain>
    </source>
</reference>
<dbReference type="InterPro" id="IPR002818">
    <property type="entry name" value="DJ-1/PfpI"/>
</dbReference>
<protein>
    <submittedName>
        <fullName evidence="2">DJ-1/PfpI family protein</fullName>
    </submittedName>
</protein>
<sequence length="221" mass="23171">MSVPFPTPFPTPSPTPSHHRPLLVAVLCFPDVEALDLAGPVEVFTTASRMAQRAGAPEPFTVVTVAPGRGPVQARAGLTVLPDHDFGDPIRPDVLVVPGGVVDAALADDRTLAWIASADRTAVITASVCTGAFLLAAAGVLTGGPVTTHWEDQDDLAARYPGLEVRSGVRWVDQGRVVTSGGISAGIDMSLHLVDQLAGRELAERTARQLEFDWREAPSAG</sequence>
<feature type="domain" description="DJ-1/PfpI" evidence="1">
    <location>
        <begin position="24"/>
        <end position="195"/>
    </location>
</feature>
<dbReference type="SUPFAM" id="SSF52317">
    <property type="entry name" value="Class I glutamine amidotransferase-like"/>
    <property type="match status" value="1"/>
</dbReference>
<comment type="caution">
    <text evidence="2">The sequence shown here is derived from an EMBL/GenBank/DDBJ whole genome shotgun (WGS) entry which is preliminary data.</text>
</comment>
<dbReference type="EMBL" id="JAERWK010000020">
    <property type="protein sequence ID" value="MBM9468599.1"/>
    <property type="molecule type" value="Genomic_DNA"/>
</dbReference>